<reference evidence="1" key="1">
    <citation type="submission" date="2016-08" db="EMBL/GenBank/DDBJ databases">
        <authorList>
            <person name="Seilhamer J.J."/>
        </authorList>
    </citation>
    <scope>NUCLEOTIDE SEQUENCE</scope>
    <source>
        <strain evidence="1">86</strain>
    </source>
</reference>
<evidence type="ECO:0008006" key="2">
    <source>
        <dbReference type="Google" id="ProtNLM"/>
    </source>
</evidence>
<dbReference type="AlphaFoldDB" id="A0A212LCX4"/>
<proteinExistence type="predicted"/>
<protein>
    <recommendedName>
        <fullName evidence="2">DUF3563 domain-containing protein</fullName>
    </recommendedName>
</protein>
<sequence>MFATLKRTAKLLRVPTQAERDLAYLNEAGDRYDLEARERNLGRGNRGLGF</sequence>
<name>A0A212LCX4_9HYPH</name>
<organism evidence="1">
    <name type="scientific">uncultured Pleomorphomonas sp</name>
    <dbReference type="NCBI Taxonomy" id="442121"/>
    <lineage>
        <taxon>Bacteria</taxon>
        <taxon>Pseudomonadati</taxon>
        <taxon>Pseudomonadota</taxon>
        <taxon>Alphaproteobacteria</taxon>
        <taxon>Hyphomicrobiales</taxon>
        <taxon>Pleomorphomonadaceae</taxon>
        <taxon>Pleomorphomonas</taxon>
        <taxon>environmental samples</taxon>
    </lineage>
</organism>
<dbReference type="RefSeq" id="WP_100083584.1">
    <property type="nucleotide sequence ID" value="NZ_LT608334.1"/>
</dbReference>
<accession>A0A212LCX4</accession>
<evidence type="ECO:0000313" key="1">
    <source>
        <dbReference type="EMBL" id="SCM75385.1"/>
    </source>
</evidence>
<dbReference type="EMBL" id="FMJD01000006">
    <property type="protein sequence ID" value="SCM75385.1"/>
    <property type="molecule type" value="Genomic_DNA"/>
</dbReference>
<gene>
    <name evidence="1" type="ORF">KL86PLE_20053</name>
</gene>